<dbReference type="AlphaFoldDB" id="A0A1F4Q3P4"/>
<sequence>MKKAILAMVSVFLLAAVSYGAEGKLDGVLLAQYMSTPASGANAFDVTRMYLTYVAELASNVKMRYTTDLARSVTPEAKGAEFLFAKYAWLEITKIIPGGARLRFGLIETPWIGFEDGIWGYRVQGSNFADRLGVISSADFGVSLDGKILGDNLEYFGVVVNGAGYKSAETDKSKRAELRLTGRPVKNVSVSGFVSKDYWSDDPSKPRDRTIGQVAYKDGNYTLAGDYLVATGSTAAGKNGAGYSIFGTAKLDTIFNALSGYTAIGRLDQYDPDTATASDASIRYIAGVSYELIKGTLILLDVDRLRTESGAGNTTSAYVHVQVKF</sequence>
<evidence type="ECO:0000313" key="2">
    <source>
        <dbReference type="EMBL" id="OGB90456.1"/>
    </source>
</evidence>
<gene>
    <name evidence="2" type="ORF">A2625_00715</name>
</gene>
<keyword evidence="1" id="KW-0732">Signal</keyword>
<evidence type="ECO:0000313" key="3">
    <source>
        <dbReference type="Proteomes" id="UP000178724"/>
    </source>
</evidence>
<dbReference type="Proteomes" id="UP000178724">
    <property type="component" value="Unassembled WGS sequence"/>
</dbReference>
<name>A0A1F4Q3P4_UNCSA</name>
<feature type="chain" id="PRO_5009513515" description="Porin domain-containing protein" evidence="1">
    <location>
        <begin position="22"/>
        <end position="325"/>
    </location>
</feature>
<feature type="signal peptide" evidence="1">
    <location>
        <begin position="1"/>
        <end position="21"/>
    </location>
</feature>
<dbReference type="EMBL" id="METM01000008">
    <property type="protein sequence ID" value="OGB90456.1"/>
    <property type="molecule type" value="Genomic_DNA"/>
</dbReference>
<reference evidence="2 3" key="1">
    <citation type="journal article" date="2016" name="Nat. Commun.">
        <title>Thousands of microbial genomes shed light on interconnected biogeochemical processes in an aquifer system.</title>
        <authorList>
            <person name="Anantharaman K."/>
            <person name="Brown C.T."/>
            <person name="Hug L.A."/>
            <person name="Sharon I."/>
            <person name="Castelle C.J."/>
            <person name="Probst A.J."/>
            <person name="Thomas B.C."/>
            <person name="Singh A."/>
            <person name="Wilkins M.J."/>
            <person name="Karaoz U."/>
            <person name="Brodie E.L."/>
            <person name="Williams K.H."/>
            <person name="Hubbard S.S."/>
            <person name="Banfield J.F."/>
        </authorList>
    </citation>
    <scope>NUCLEOTIDE SEQUENCE [LARGE SCALE GENOMIC DNA]</scope>
</reference>
<dbReference type="SUPFAM" id="SSF56935">
    <property type="entry name" value="Porins"/>
    <property type="match status" value="1"/>
</dbReference>
<evidence type="ECO:0008006" key="4">
    <source>
        <dbReference type="Google" id="ProtNLM"/>
    </source>
</evidence>
<dbReference type="InterPro" id="IPR023614">
    <property type="entry name" value="Porin_dom_sf"/>
</dbReference>
<evidence type="ECO:0000256" key="1">
    <source>
        <dbReference type="SAM" id="SignalP"/>
    </source>
</evidence>
<dbReference type="Gene3D" id="2.40.160.10">
    <property type="entry name" value="Porin"/>
    <property type="match status" value="1"/>
</dbReference>
<organism evidence="2 3">
    <name type="scientific">candidate division WOR-1 bacterium RIFCSPHIGHO2_01_FULL_53_15</name>
    <dbReference type="NCBI Taxonomy" id="1802564"/>
    <lineage>
        <taxon>Bacteria</taxon>
        <taxon>Bacillati</taxon>
        <taxon>Saganbacteria</taxon>
    </lineage>
</organism>
<accession>A0A1F4Q3P4</accession>
<comment type="caution">
    <text evidence="2">The sequence shown here is derived from an EMBL/GenBank/DDBJ whole genome shotgun (WGS) entry which is preliminary data.</text>
</comment>
<proteinExistence type="predicted"/>
<protein>
    <recommendedName>
        <fullName evidence="4">Porin domain-containing protein</fullName>
    </recommendedName>
</protein>